<evidence type="ECO:0000313" key="2">
    <source>
        <dbReference type="EMBL" id="CAH2056664.1"/>
    </source>
</evidence>
<feature type="domain" description="Isopenicillin N synthase-like Fe(2+) 2OG dioxygenase" evidence="1">
    <location>
        <begin position="1"/>
        <end position="29"/>
    </location>
</feature>
<proteinExistence type="predicted"/>
<evidence type="ECO:0000259" key="1">
    <source>
        <dbReference type="Pfam" id="PF03171"/>
    </source>
</evidence>
<dbReference type="EMBL" id="CAJVSB020000507">
    <property type="protein sequence ID" value="CAH2056664.1"/>
    <property type="molecule type" value="Genomic_DNA"/>
</dbReference>
<dbReference type="AlphaFoldDB" id="A0AAU9S653"/>
<dbReference type="SUPFAM" id="SSF51197">
    <property type="entry name" value="Clavaminate synthase-like"/>
    <property type="match status" value="1"/>
</dbReference>
<keyword evidence="3" id="KW-1185">Reference proteome</keyword>
<protein>
    <recommendedName>
        <fullName evidence="1">Isopenicillin N synthase-like Fe(2+) 2OG dioxygenase domain-containing protein</fullName>
    </recommendedName>
</protein>
<dbReference type="InterPro" id="IPR044861">
    <property type="entry name" value="IPNS-like_FE2OG_OXY"/>
</dbReference>
<reference evidence="2 3" key="1">
    <citation type="submission" date="2022-03" db="EMBL/GenBank/DDBJ databases">
        <authorList>
            <person name="Nunn A."/>
            <person name="Chopra R."/>
            <person name="Nunn A."/>
            <person name="Contreras Garrido A."/>
        </authorList>
    </citation>
    <scope>NUCLEOTIDE SEQUENCE [LARGE SCALE GENOMIC DNA]</scope>
</reference>
<dbReference type="Gene3D" id="2.60.120.330">
    <property type="entry name" value="B-lactam Antibiotic, Isopenicillin N Synthase, Chain"/>
    <property type="match status" value="1"/>
</dbReference>
<evidence type="ECO:0000313" key="3">
    <source>
        <dbReference type="Proteomes" id="UP000836841"/>
    </source>
</evidence>
<gene>
    <name evidence="2" type="ORF">TAV2_LOCUS11879</name>
</gene>
<organism evidence="2 3">
    <name type="scientific">Thlaspi arvense</name>
    <name type="common">Field penny-cress</name>
    <dbReference type="NCBI Taxonomy" id="13288"/>
    <lineage>
        <taxon>Eukaryota</taxon>
        <taxon>Viridiplantae</taxon>
        <taxon>Streptophyta</taxon>
        <taxon>Embryophyta</taxon>
        <taxon>Tracheophyta</taxon>
        <taxon>Spermatophyta</taxon>
        <taxon>Magnoliopsida</taxon>
        <taxon>eudicotyledons</taxon>
        <taxon>Gunneridae</taxon>
        <taxon>Pentapetalae</taxon>
        <taxon>rosids</taxon>
        <taxon>malvids</taxon>
        <taxon>Brassicales</taxon>
        <taxon>Brassicaceae</taxon>
        <taxon>Thlaspideae</taxon>
        <taxon>Thlaspi</taxon>
    </lineage>
</organism>
<dbReference type="InterPro" id="IPR027443">
    <property type="entry name" value="IPNS-like_sf"/>
</dbReference>
<name>A0AAU9S653_THLAR</name>
<comment type="caution">
    <text evidence="2">The sequence shown here is derived from an EMBL/GenBank/DDBJ whole genome shotgun (WGS) entry which is preliminary data.</text>
</comment>
<dbReference type="Proteomes" id="UP000836841">
    <property type="component" value="Unassembled WGS sequence"/>
</dbReference>
<dbReference type="Pfam" id="PF03171">
    <property type="entry name" value="2OG-FeII_Oxy"/>
    <property type="match status" value="1"/>
</dbReference>
<accession>A0AAU9S653</accession>
<sequence>MQVASNGKYKSVWHKAVVNSTATRISIAVDYGHPLEKIVVPALVLVDSEGRPPVFKPMLYKEYMELQQQGKHGLDGTRVG</sequence>